<dbReference type="Proteomes" id="UP000653305">
    <property type="component" value="Unassembled WGS sequence"/>
</dbReference>
<dbReference type="EMBL" id="BMAC01000057">
    <property type="protein sequence ID" value="GFP83092.1"/>
    <property type="molecule type" value="Genomic_DNA"/>
</dbReference>
<proteinExistence type="predicted"/>
<reference evidence="1" key="1">
    <citation type="submission" date="2020-07" db="EMBL/GenBank/DDBJ databases">
        <title>Ethylene signaling mediates host invasion by parasitic plants.</title>
        <authorList>
            <person name="Yoshida S."/>
        </authorList>
    </citation>
    <scope>NUCLEOTIDE SEQUENCE</scope>
    <source>
        <strain evidence="1">Okayama</strain>
    </source>
</reference>
<gene>
    <name evidence="1" type="ORF">PHJA_000452400</name>
</gene>
<name>A0A830BAN6_9LAMI</name>
<evidence type="ECO:0000313" key="1">
    <source>
        <dbReference type="EMBL" id="GFP83092.1"/>
    </source>
</evidence>
<protein>
    <submittedName>
        <fullName evidence="1">Ring-h2 zinc finger protein rha4a</fullName>
    </submittedName>
</protein>
<accession>A0A830BAN6</accession>
<sequence length="145" mass="15843">MDDSGAVCAWGNTERKKSWSKWESASTCSTPTACTFGSTPTPPVHSAEHPSIRAPIADSSRRSTTCMHISSALPSHIADELRHPYWLAARRLIGRWVPWSADLHHSHAGPHNSRILVGRCSSLWTTTRANRHLNLGSATHALVGC</sequence>
<comment type="caution">
    <text evidence="1">The sequence shown here is derived from an EMBL/GenBank/DDBJ whole genome shotgun (WGS) entry which is preliminary data.</text>
</comment>
<organism evidence="1 2">
    <name type="scientific">Phtheirospermum japonicum</name>
    <dbReference type="NCBI Taxonomy" id="374723"/>
    <lineage>
        <taxon>Eukaryota</taxon>
        <taxon>Viridiplantae</taxon>
        <taxon>Streptophyta</taxon>
        <taxon>Embryophyta</taxon>
        <taxon>Tracheophyta</taxon>
        <taxon>Spermatophyta</taxon>
        <taxon>Magnoliopsida</taxon>
        <taxon>eudicotyledons</taxon>
        <taxon>Gunneridae</taxon>
        <taxon>Pentapetalae</taxon>
        <taxon>asterids</taxon>
        <taxon>lamiids</taxon>
        <taxon>Lamiales</taxon>
        <taxon>Orobanchaceae</taxon>
        <taxon>Orobanchaceae incertae sedis</taxon>
        <taxon>Phtheirospermum</taxon>
    </lineage>
</organism>
<keyword evidence="2" id="KW-1185">Reference proteome</keyword>
<dbReference type="AlphaFoldDB" id="A0A830BAN6"/>
<evidence type="ECO:0000313" key="2">
    <source>
        <dbReference type="Proteomes" id="UP000653305"/>
    </source>
</evidence>